<evidence type="ECO:0000313" key="2">
    <source>
        <dbReference type="Proteomes" id="UP001155220"/>
    </source>
</evidence>
<dbReference type="Proteomes" id="UP001155220">
    <property type="component" value="Unassembled WGS sequence"/>
</dbReference>
<protein>
    <submittedName>
        <fullName evidence="1">Uncharacterized protein</fullName>
    </submittedName>
</protein>
<evidence type="ECO:0000313" key="1">
    <source>
        <dbReference type="EMBL" id="MCP3056674.1"/>
    </source>
</evidence>
<sequence>MSDSLARKLIANRPVVGQLTLAGAPSAAATAVSSSGGMINRVKARSSRTDERRSA</sequence>
<reference evidence="1" key="1">
    <citation type="submission" date="2022-03" db="EMBL/GenBank/DDBJ databases">
        <title>Aurantimonas Liuensis sp. Nov., isolated from the hadal seawater of the Mariana Trench.</title>
        <authorList>
            <person name="Liu R."/>
        </authorList>
    </citation>
    <scope>NUCLEOTIDE SEQUENCE</scope>
    <source>
        <strain evidence="1">LRZ36</strain>
    </source>
</reference>
<dbReference type="EMBL" id="JALHBS010000104">
    <property type="protein sequence ID" value="MCP3056674.1"/>
    <property type="molecule type" value="Genomic_DNA"/>
</dbReference>
<dbReference type="RefSeq" id="WP_253965474.1">
    <property type="nucleotide sequence ID" value="NZ_JALHBS010000104.1"/>
</dbReference>
<accession>A0A9X2HFJ8</accession>
<proteinExistence type="predicted"/>
<keyword evidence="2" id="KW-1185">Reference proteome</keyword>
<comment type="caution">
    <text evidence="1">The sequence shown here is derived from an EMBL/GenBank/DDBJ whole genome shotgun (WGS) entry which is preliminary data.</text>
</comment>
<gene>
    <name evidence="1" type="ORF">MJ956_16200</name>
</gene>
<dbReference type="AlphaFoldDB" id="A0A9X2HFJ8"/>
<name>A0A9X2HFJ8_9HYPH</name>
<organism evidence="1 2">
    <name type="scientific">Aurantimonas marianensis</name>
    <dbReference type="NCBI Taxonomy" id="2920428"/>
    <lineage>
        <taxon>Bacteria</taxon>
        <taxon>Pseudomonadati</taxon>
        <taxon>Pseudomonadota</taxon>
        <taxon>Alphaproteobacteria</taxon>
        <taxon>Hyphomicrobiales</taxon>
        <taxon>Aurantimonadaceae</taxon>
        <taxon>Aurantimonas</taxon>
    </lineage>
</organism>